<proteinExistence type="inferred from homology"/>
<dbReference type="InterPro" id="IPR002773">
    <property type="entry name" value="Deoxyhypusine_synthase"/>
</dbReference>
<dbReference type="PANTHER" id="PTHR11703:SF2">
    <property type="entry name" value="DEOXYHYPUSINE SYNTHASE-LIKE PROTEIN"/>
    <property type="match status" value="1"/>
</dbReference>
<dbReference type="SUPFAM" id="SSF52467">
    <property type="entry name" value="DHS-like NAD/FAD-binding domain"/>
    <property type="match status" value="1"/>
</dbReference>
<reference evidence="3" key="2">
    <citation type="submission" date="2021-05" db="EMBL/GenBank/DDBJ databases">
        <title>Protein family content uncovers lineage relationships and bacterial pathway maintenance mechanisms in DPANN archaea.</title>
        <authorList>
            <person name="Castelle C.J."/>
            <person name="Meheust R."/>
            <person name="Jaffe A.L."/>
            <person name="Seitz K."/>
            <person name="Gong X."/>
            <person name="Baker B.J."/>
            <person name="Banfield J.F."/>
        </authorList>
    </citation>
    <scope>NUCLEOTIDE SEQUENCE</scope>
    <source>
        <strain evidence="3">RIFCSPHIGHO2_01_FULL_AR10_44_11</strain>
    </source>
</reference>
<comment type="caution">
    <text evidence="3">The sequence shown here is derived from an EMBL/GenBank/DDBJ whole genome shotgun (WGS) entry which is preliminary data.</text>
</comment>
<accession>A0A8T4KVU6</accession>
<dbReference type="EC" id="2.5.1.46" evidence="3"/>
<dbReference type="Pfam" id="PF01916">
    <property type="entry name" value="DS"/>
    <property type="match status" value="1"/>
</dbReference>
<dbReference type="EMBL" id="JAGVWD010000056">
    <property type="protein sequence ID" value="MBS3057682.1"/>
    <property type="molecule type" value="Genomic_DNA"/>
</dbReference>
<evidence type="ECO:0000256" key="2">
    <source>
        <dbReference type="ARBA" id="ARBA00022679"/>
    </source>
</evidence>
<dbReference type="InterPro" id="IPR036982">
    <property type="entry name" value="Deoxyhypusine_synthase_sf"/>
</dbReference>
<evidence type="ECO:0000313" key="3">
    <source>
        <dbReference type="EMBL" id="MBS3057682.1"/>
    </source>
</evidence>
<evidence type="ECO:0000313" key="4">
    <source>
        <dbReference type="Proteomes" id="UP000677687"/>
    </source>
</evidence>
<keyword evidence="2 3" id="KW-0808">Transferase</keyword>
<protein>
    <submittedName>
        <fullName evidence="3">Deoxyhypusine synthase</fullName>
        <ecNumber evidence="3">2.5.1.46</ecNumber>
    </submittedName>
</protein>
<dbReference type="InterPro" id="IPR029035">
    <property type="entry name" value="DHS-like_NAD/FAD-binding_dom"/>
</dbReference>
<dbReference type="PANTHER" id="PTHR11703">
    <property type="entry name" value="DEOXYHYPUSINE SYNTHASE"/>
    <property type="match status" value="1"/>
</dbReference>
<dbReference type="AlphaFoldDB" id="A0A8T4KVU6"/>
<evidence type="ECO:0000256" key="1">
    <source>
        <dbReference type="ARBA" id="ARBA00009892"/>
    </source>
</evidence>
<dbReference type="NCBIfam" id="TIGR00321">
    <property type="entry name" value="dhys"/>
    <property type="match status" value="1"/>
</dbReference>
<name>A0A8T4KVU6_9ARCH</name>
<dbReference type="NCBIfam" id="NF002630">
    <property type="entry name" value="PRK02301.1"/>
    <property type="match status" value="1"/>
</dbReference>
<sequence length="311" mass="34914">MKRISLQPVHHILATKEMTVNQLLSQMTKTGVMGAGRLGRAADIYEMMLKDKECTKFFGLAGAMVPGGMKQIIIDMINDGWIDVLVTTGANLTHDLGEALGYRHYHSQEKISDAELHKQRLDRMFDSYMPDEIYEGLEDFFTKILPKLPKERMGISRFLREIAPQIPTKHPSILRACYEKNIPIYCPALADSGIGLQIWNYIQRHNLDVLAFEDLKEMLDIAWTAKKAGIFYVGGGVPKNYIQQALQLSKGATYAIQITMDRPEPGGSSGAELQEGISWGKLKEDAHFVNLICDTTIALPLIRAAVMDRMK</sequence>
<organism evidence="3 4">
    <name type="scientific">Candidatus Iainarchaeum sp</name>
    <dbReference type="NCBI Taxonomy" id="3101447"/>
    <lineage>
        <taxon>Archaea</taxon>
        <taxon>Candidatus Iainarchaeota</taxon>
        <taxon>Candidatus Iainarchaeia</taxon>
        <taxon>Candidatus Iainarchaeales</taxon>
        <taxon>Candidatus Iainarchaeaceae</taxon>
        <taxon>Candidatus Iainarchaeum</taxon>
    </lineage>
</organism>
<dbReference type="Gene3D" id="3.40.910.10">
    <property type="entry name" value="Deoxyhypusine synthase"/>
    <property type="match status" value="1"/>
</dbReference>
<comment type="similarity">
    <text evidence="1">Belongs to the deoxyhypusine synthase family.</text>
</comment>
<gene>
    <name evidence="3" type="ORF">J4415_03590</name>
</gene>
<dbReference type="GO" id="GO:0005737">
    <property type="term" value="C:cytoplasm"/>
    <property type="evidence" value="ECO:0007669"/>
    <property type="project" value="TreeGrafter"/>
</dbReference>
<reference evidence="3" key="1">
    <citation type="submission" date="2021-03" db="EMBL/GenBank/DDBJ databases">
        <authorList>
            <person name="Jaffe A."/>
        </authorList>
    </citation>
    <scope>NUCLEOTIDE SEQUENCE</scope>
    <source>
        <strain evidence="3">RIFCSPHIGHO2_01_FULL_AR10_44_11</strain>
    </source>
</reference>
<dbReference type="GO" id="GO:0034038">
    <property type="term" value="F:deoxyhypusine synthase activity"/>
    <property type="evidence" value="ECO:0007669"/>
    <property type="project" value="UniProtKB-EC"/>
</dbReference>
<dbReference type="Proteomes" id="UP000677687">
    <property type="component" value="Unassembled WGS sequence"/>
</dbReference>